<dbReference type="OrthoDB" id="6262491at2759"/>
<keyword evidence="1 3" id="KW-0853">WD repeat</keyword>
<evidence type="ECO:0000256" key="1">
    <source>
        <dbReference type="ARBA" id="ARBA00022574"/>
    </source>
</evidence>
<organism evidence="5 6">
    <name type="scientific">Chara braunii</name>
    <name type="common">Braun's stonewort</name>
    <dbReference type="NCBI Taxonomy" id="69332"/>
    <lineage>
        <taxon>Eukaryota</taxon>
        <taxon>Viridiplantae</taxon>
        <taxon>Streptophyta</taxon>
        <taxon>Charophyceae</taxon>
        <taxon>Charales</taxon>
        <taxon>Characeae</taxon>
        <taxon>Chara</taxon>
    </lineage>
</organism>
<evidence type="ECO:0000313" key="5">
    <source>
        <dbReference type="EMBL" id="GBG74628.1"/>
    </source>
</evidence>
<dbReference type="InterPro" id="IPR036322">
    <property type="entry name" value="WD40_repeat_dom_sf"/>
</dbReference>
<dbReference type="PROSITE" id="PS50082">
    <property type="entry name" value="WD_REPEATS_2"/>
    <property type="match status" value="2"/>
</dbReference>
<feature type="coiled-coil region" evidence="4">
    <location>
        <begin position="19"/>
        <end position="53"/>
    </location>
</feature>
<evidence type="ECO:0000256" key="3">
    <source>
        <dbReference type="PROSITE-ProRule" id="PRU00221"/>
    </source>
</evidence>
<dbReference type="SMART" id="SM00320">
    <property type="entry name" value="WD40"/>
    <property type="match status" value="5"/>
</dbReference>
<dbReference type="EMBL" id="BFEA01000207">
    <property type="protein sequence ID" value="GBG74628.1"/>
    <property type="molecule type" value="Genomic_DNA"/>
</dbReference>
<dbReference type="PROSITE" id="PS00678">
    <property type="entry name" value="WD_REPEATS_1"/>
    <property type="match status" value="1"/>
</dbReference>
<sequence length="407" mass="45292">MAASWTSFSGSEAYYKSNLDLVLKENKQLKLKVDQLERENRDLRKSVYDLSIRLCACLEQVGKSVKPFNIDSIATMADNAIRGEVDPAILSELMINRADSQGRDKAKAHHQTDGRHMYLKFDLKGHAGPVYSGQFSKATNLLASGSFDQTVRVWNTQTQREELCFAEHQLIVSDVCWSDDGAVLLSGGYDHCVKEWDVVAGKGIHSYGVGQGFVLAVRFNPADNGVFLAVGTSKLINVFDRRDSSSSSASSLVMENDSKVNALHIYRNGLMCLTGDSRGAIKVWDFRKGACCLETLYNEDGHKPISWMEASHPVVEDGEEEGRYLAVNSFDNVLRVYDQSSVLGQGKPLLQQGMKMLHAIKGTRNKNWTIKSSLFRGQDCELQTALAFIYQSEVLVLRDGEVIVHFC</sequence>
<dbReference type="PRINTS" id="PR00320">
    <property type="entry name" value="GPROTEINBRPT"/>
</dbReference>
<protein>
    <submittedName>
        <fullName evidence="5">Uncharacterized protein</fullName>
    </submittedName>
</protein>
<accession>A0A388KX84</accession>
<dbReference type="InterPro" id="IPR001680">
    <property type="entry name" value="WD40_rpt"/>
</dbReference>
<dbReference type="InterPro" id="IPR020472">
    <property type="entry name" value="WD40_PAC1"/>
</dbReference>
<dbReference type="Gramene" id="GBG74628">
    <property type="protein sequence ID" value="GBG74628"/>
    <property type="gene ID" value="CBR_g19035"/>
</dbReference>
<feature type="repeat" description="WD" evidence="3">
    <location>
        <begin position="123"/>
        <end position="164"/>
    </location>
</feature>
<evidence type="ECO:0000256" key="4">
    <source>
        <dbReference type="SAM" id="Coils"/>
    </source>
</evidence>
<evidence type="ECO:0000256" key="2">
    <source>
        <dbReference type="ARBA" id="ARBA00022737"/>
    </source>
</evidence>
<dbReference type="Gene3D" id="2.130.10.10">
    <property type="entry name" value="YVTN repeat-like/Quinoprotein amine dehydrogenase"/>
    <property type="match status" value="1"/>
</dbReference>
<dbReference type="STRING" id="69332.A0A388KX84"/>
<dbReference type="PANTHER" id="PTHR22847">
    <property type="entry name" value="WD40 REPEAT PROTEIN"/>
    <property type="match status" value="1"/>
</dbReference>
<dbReference type="InterPro" id="IPR015943">
    <property type="entry name" value="WD40/YVTN_repeat-like_dom_sf"/>
</dbReference>
<dbReference type="Proteomes" id="UP000265515">
    <property type="component" value="Unassembled WGS sequence"/>
</dbReference>
<dbReference type="Pfam" id="PF00400">
    <property type="entry name" value="WD40"/>
    <property type="match status" value="2"/>
</dbReference>
<keyword evidence="4" id="KW-0175">Coiled coil</keyword>
<gene>
    <name evidence="5" type="ORF">CBR_g19035</name>
</gene>
<proteinExistence type="predicted"/>
<evidence type="ECO:0000313" key="6">
    <source>
        <dbReference type="Proteomes" id="UP000265515"/>
    </source>
</evidence>
<keyword evidence="6" id="KW-1185">Reference proteome</keyword>
<comment type="caution">
    <text evidence="5">The sequence shown here is derived from an EMBL/GenBank/DDBJ whole genome shotgun (WGS) entry which is preliminary data.</text>
</comment>
<name>A0A388KX84_CHABU</name>
<reference evidence="5 6" key="1">
    <citation type="journal article" date="2018" name="Cell">
        <title>The Chara Genome: Secondary Complexity and Implications for Plant Terrestrialization.</title>
        <authorList>
            <person name="Nishiyama T."/>
            <person name="Sakayama H."/>
            <person name="Vries J.D."/>
            <person name="Buschmann H."/>
            <person name="Saint-Marcoux D."/>
            <person name="Ullrich K.K."/>
            <person name="Haas F.B."/>
            <person name="Vanderstraeten L."/>
            <person name="Becker D."/>
            <person name="Lang D."/>
            <person name="Vosolsobe S."/>
            <person name="Rombauts S."/>
            <person name="Wilhelmsson P.K.I."/>
            <person name="Janitza P."/>
            <person name="Kern R."/>
            <person name="Heyl A."/>
            <person name="Rumpler F."/>
            <person name="Villalobos L.I.A.C."/>
            <person name="Clay J.M."/>
            <person name="Skokan R."/>
            <person name="Toyoda A."/>
            <person name="Suzuki Y."/>
            <person name="Kagoshima H."/>
            <person name="Schijlen E."/>
            <person name="Tajeshwar N."/>
            <person name="Catarino B."/>
            <person name="Hetherington A.J."/>
            <person name="Saltykova A."/>
            <person name="Bonnot C."/>
            <person name="Breuninger H."/>
            <person name="Symeonidi A."/>
            <person name="Radhakrishnan G.V."/>
            <person name="Van Nieuwerburgh F."/>
            <person name="Deforce D."/>
            <person name="Chang C."/>
            <person name="Karol K.G."/>
            <person name="Hedrich R."/>
            <person name="Ulvskov P."/>
            <person name="Glockner G."/>
            <person name="Delwiche C.F."/>
            <person name="Petrasek J."/>
            <person name="Van de Peer Y."/>
            <person name="Friml J."/>
            <person name="Beilby M."/>
            <person name="Dolan L."/>
            <person name="Kohara Y."/>
            <person name="Sugano S."/>
            <person name="Fujiyama A."/>
            <person name="Delaux P.-M."/>
            <person name="Quint M."/>
            <person name="TheiBen G."/>
            <person name="Hagemann M."/>
            <person name="Harholt J."/>
            <person name="Dunand C."/>
            <person name="Zachgo S."/>
            <person name="Langdale J."/>
            <person name="Maumus F."/>
            <person name="Straeten D.V.D."/>
            <person name="Gould S.B."/>
            <person name="Rensing S.A."/>
        </authorList>
    </citation>
    <scope>NUCLEOTIDE SEQUENCE [LARGE SCALE GENOMIC DNA]</scope>
    <source>
        <strain evidence="5 6">S276</strain>
    </source>
</reference>
<dbReference type="InterPro" id="IPR019775">
    <property type="entry name" value="WD40_repeat_CS"/>
</dbReference>
<dbReference type="PANTHER" id="PTHR22847:SF637">
    <property type="entry name" value="WD REPEAT DOMAIN 5B"/>
    <property type="match status" value="1"/>
</dbReference>
<dbReference type="SUPFAM" id="SSF50978">
    <property type="entry name" value="WD40 repeat-like"/>
    <property type="match status" value="1"/>
</dbReference>
<keyword evidence="2" id="KW-0677">Repeat</keyword>
<dbReference type="AlphaFoldDB" id="A0A388KX84"/>
<feature type="repeat" description="WD" evidence="3">
    <location>
        <begin position="165"/>
        <end position="206"/>
    </location>
</feature>
<dbReference type="PROSITE" id="PS50294">
    <property type="entry name" value="WD_REPEATS_REGION"/>
    <property type="match status" value="2"/>
</dbReference>
<dbReference type="OMA" id="VQEHDYR"/>
<dbReference type="GO" id="GO:1990234">
    <property type="term" value="C:transferase complex"/>
    <property type="evidence" value="ECO:0007669"/>
    <property type="project" value="UniProtKB-ARBA"/>
</dbReference>